<keyword evidence="1" id="KW-0677">Repeat</keyword>
<evidence type="ECO:0000256" key="1">
    <source>
        <dbReference type="ARBA" id="ARBA00022737"/>
    </source>
</evidence>
<accession>A0A812VTY2</accession>
<reference evidence="4" key="1">
    <citation type="submission" date="2021-02" db="EMBL/GenBank/DDBJ databases">
        <authorList>
            <person name="Dougan E. K."/>
            <person name="Rhodes N."/>
            <person name="Thang M."/>
            <person name="Chan C."/>
        </authorList>
    </citation>
    <scope>NUCLEOTIDE SEQUENCE</scope>
</reference>
<dbReference type="SUPFAM" id="SSF48403">
    <property type="entry name" value="Ankyrin repeat"/>
    <property type="match status" value="1"/>
</dbReference>
<dbReference type="InterPro" id="IPR029071">
    <property type="entry name" value="Ubiquitin-like_domsf"/>
</dbReference>
<dbReference type="PANTHER" id="PTHR24166:SF47">
    <property type="entry name" value="M-PHASE PHOSPHOPROTEIN 8"/>
    <property type="match status" value="1"/>
</dbReference>
<feature type="repeat" description="ANK" evidence="3">
    <location>
        <begin position="121"/>
        <end position="153"/>
    </location>
</feature>
<organism evidence="4 5">
    <name type="scientific">Symbiodinium necroappetens</name>
    <dbReference type="NCBI Taxonomy" id="1628268"/>
    <lineage>
        <taxon>Eukaryota</taxon>
        <taxon>Sar</taxon>
        <taxon>Alveolata</taxon>
        <taxon>Dinophyceae</taxon>
        <taxon>Suessiales</taxon>
        <taxon>Symbiodiniaceae</taxon>
        <taxon>Symbiodinium</taxon>
    </lineage>
</organism>
<gene>
    <name evidence="4" type="primary">mask</name>
    <name evidence="4" type="ORF">SNEC2469_LOCUS18451</name>
</gene>
<evidence type="ECO:0000313" key="4">
    <source>
        <dbReference type="EMBL" id="CAE7652125.1"/>
    </source>
</evidence>
<dbReference type="AlphaFoldDB" id="A0A812VTY2"/>
<evidence type="ECO:0000256" key="3">
    <source>
        <dbReference type="PROSITE-ProRule" id="PRU00023"/>
    </source>
</evidence>
<name>A0A812VTY2_9DINO</name>
<dbReference type="InterPro" id="IPR050889">
    <property type="entry name" value="Dendritic_Spine_Reg/Scaffold"/>
</dbReference>
<dbReference type="PROSITE" id="PS50088">
    <property type="entry name" value="ANK_REPEAT"/>
    <property type="match status" value="2"/>
</dbReference>
<evidence type="ECO:0000256" key="2">
    <source>
        <dbReference type="ARBA" id="ARBA00023043"/>
    </source>
</evidence>
<comment type="caution">
    <text evidence="4">The sequence shown here is derived from an EMBL/GenBank/DDBJ whole genome shotgun (WGS) entry which is preliminary data.</text>
</comment>
<evidence type="ECO:0000313" key="5">
    <source>
        <dbReference type="Proteomes" id="UP000601435"/>
    </source>
</evidence>
<keyword evidence="5" id="KW-1185">Reference proteome</keyword>
<dbReference type="InterPro" id="IPR036770">
    <property type="entry name" value="Ankyrin_rpt-contain_sf"/>
</dbReference>
<sequence length="244" mass="26550">MRLGGFETTTSNTEKVRVLRLTGEPVELAVASEATVHELKLLLNETCDVPYFCQKVMLGHSLLQSTDAFSSLPFPISLTLVVDSFHPEVAPVLQEAARHGDLRAVEQALSAPADPNQADEHGWTPLILAAHAGHGEVLRLLHRASANLETTTPHRRTPFFVACQRGHVEAARVLCELGANKEKARTGGYTPLLIACREGHAPVVKLLCEMRADKEHAAMHGWTPLLLAARHGHNAVTKARLIGE</sequence>
<protein>
    <submittedName>
        <fullName evidence="4">Mask protein</fullName>
    </submittedName>
</protein>
<proteinExistence type="predicted"/>
<dbReference type="InterPro" id="IPR002110">
    <property type="entry name" value="Ankyrin_rpt"/>
</dbReference>
<dbReference type="Proteomes" id="UP000601435">
    <property type="component" value="Unassembled WGS sequence"/>
</dbReference>
<feature type="repeat" description="ANK" evidence="3">
    <location>
        <begin position="187"/>
        <end position="213"/>
    </location>
</feature>
<dbReference type="SMART" id="SM00248">
    <property type="entry name" value="ANK"/>
    <property type="match status" value="4"/>
</dbReference>
<dbReference type="EMBL" id="CAJNJA010031042">
    <property type="protein sequence ID" value="CAE7652125.1"/>
    <property type="molecule type" value="Genomic_DNA"/>
</dbReference>
<keyword evidence="2 3" id="KW-0040">ANK repeat</keyword>
<dbReference type="SUPFAM" id="SSF54236">
    <property type="entry name" value="Ubiquitin-like"/>
    <property type="match status" value="1"/>
</dbReference>
<dbReference type="OrthoDB" id="413117at2759"/>
<dbReference type="Gene3D" id="1.25.40.20">
    <property type="entry name" value="Ankyrin repeat-containing domain"/>
    <property type="match status" value="1"/>
</dbReference>
<dbReference type="Pfam" id="PF12796">
    <property type="entry name" value="Ank_2"/>
    <property type="match status" value="2"/>
</dbReference>
<dbReference type="PANTHER" id="PTHR24166">
    <property type="entry name" value="ROLLING PEBBLES, ISOFORM B"/>
    <property type="match status" value="1"/>
</dbReference>
<dbReference type="PROSITE" id="PS50297">
    <property type="entry name" value="ANK_REP_REGION"/>
    <property type="match status" value="2"/>
</dbReference>